<evidence type="ECO:0000256" key="1">
    <source>
        <dbReference type="SAM" id="Phobius"/>
    </source>
</evidence>
<feature type="transmembrane region" description="Helical" evidence="1">
    <location>
        <begin position="12"/>
        <end position="29"/>
    </location>
</feature>
<keyword evidence="1" id="KW-0472">Membrane</keyword>
<feature type="non-terminal residue" evidence="2">
    <location>
        <position position="117"/>
    </location>
</feature>
<protein>
    <submittedName>
        <fullName evidence="2">Uncharacterized protein</fullName>
    </submittedName>
</protein>
<keyword evidence="1" id="KW-1133">Transmembrane helix</keyword>
<keyword evidence="1" id="KW-0812">Transmembrane</keyword>
<gene>
    <name evidence="2" type="ORF">ENK44_01070</name>
</gene>
<reference evidence="2" key="1">
    <citation type="journal article" date="2020" name="mSystems">
        <title>Genome- and Community-Level Interaction Insights into Carbon Utilization and Element Cycling Functions of Hydrothermarchaeota in Hydrothermal Sediment.</title>
        <authorList>
            <person name="Zhou Z."/>
            <person name="Liu Y."/>
            <person name="Xu W."/>
            <person name="Pan J."/>
            <person name="Luo Z.H."/>
            <person name="Li M."/>
        </authorList>
    </citation>
    <scope>NUCLEOTIDE SEQUENCE [LARGE SCALE GENOMIC DNA]</scope>
    <source>
        <strain evidence="2">HyVt-577</strain>
    </source>
</reference>
<evidence type="ECO:0000313" key="2">
    <source>
        <dbReference type="EMBL" id="HGY54267.1"/>
    </source>
</evidence>
<dbReference type="AlphaFoldDB" id="A0A7V4TZ17"/>
<dbReference type="Proteomes" id="UP000885779">
    <property type="component" value="Unassembled WGS sequence"/>
</dbReference>
<name>A0A7V4TZ17_CALAY</name>
<accession>A0A7V4TZ17</accession>
<sequence length="117" mass="13454">MKIRSIYKQIAIMVIIFAVAISISGYYVYQAYRDLNNELIRRTALLLGKAVEETLLNAADKNLEKLSYREKKRLRTLMNSMTTESGSIIHILLINDKMRILLSSDKSIEGHEYKSAQ</sequence>
<organism evidence="2">
    <name type="scientific">Caldithrix abyssi</name>
    <dbReference type="NCBI Taxonomy" id="187145"/>
    <lineage>
        <taxon>Bacteria</taxon>
        <taxon>Pseudomonadati</taxon>
        <taxon>Calditrichota</taxon>
        <taxon>Calditrichia</taxon>
        <taxon>Calditrichales</taxon>
        <taxon>Calditrichaceae</taxon>
        <taxon>Caldithrix</taxon>
    </lineage>
</organism>
<proteinExistence type="predicted"/>
<dbReference type="EMBL" id="DRQG01000015">
    <property type="protein sequence ID" value="HGY54267.1"/>
    <property type="molecule type" value="Genomic_DNA"/>
</dbReference>
<comment type="caution">
    <text evidence="2">The sequence shown here is derived from an EMBL/GenBank/DDBJ whole genome shotgun (WGS) entry which is preliminary data.</text>
</comment>